<dbReference type="SUPFAM" id="SSF55486">
    <property type="entry name" value="Metalloproteases ('zincins'), catalytic domain"/>
    <property type="match status" value="1"/>
</dbReference>
<keyword evidence="4" id="KW-0964">Secreted</keyword>
<feature type="signal peptide" evidence="12">
    <location>
        <begin position="1"/>
        <end position="28"/>
    </location>
</feature>
<dbReference type="RefSeq" id="WP_208177570.1">
    <property type="nucleotide sequence ID" value="NZ_JAGETZ010000013.1"/>
</dbReference>
<organism evidence="14 15">
    <name type="scientific">Hymenobacter negativus</name>
    <dbReference type="NCBI Taxonomy" id="2795026"/>
    <lineage>
        <taxon>Bacteria</taxon>
        <taxon>Pseudomonadati</taxon>
        <taxon>Bacteroidota</taxon>
        <taxon>Cytophagia</taxon>
        <taxon>Cytophagales</taxon>
        <taxon>Hymenobacteraceae</taxon>
        <taxon>Hymenobacter</taxon>
    </lineage>
</organism>
<keyword evidence="8" id="KW-0378">Hydrolase</keyword>
<accession>A0ABS3QKU1</accession>
<evidence type="ECO:0000256" key="12">
    <source>
        <dbReference type="SAM" id="SignalP"/>
    </source>
</evidence>
<dbReference type="Pfam" id="PF02128">
    <property type="entry name" value="Peptidase_M36"/>
    <property type="match status" value="1"/>
</dbReference>
<dbReference type="InterPro" id="IPR050371">
    <property type="entry name" value="Fungal_virulence_M36"/>
</dbReference>
<evidence type="ECO:0000313" key="15">
    <source>
        <dbReference type="Proteomes" id="UP000664369"/>
    </source>
</evidence>
<evidence type="ECO:0000256" key="7">
    <source>
        <dbReference type="ARBA" id="ARBA00022729"/>
    </source>
</evidence>
<keyword evidence="9" id="KW-0862">Zinc</keyword>
<evidence type="ECO:0000256" key="4">
    <source>
        <dbReference type="ARBA" id="ARBA00022525"/>
    </source>
</evidence>
<reference evidence="14 15" key="1">
    <citation type="submission" date="2021-03" db="EMBL/GenBank/DDBJ databases">
        <authorList>
            <person name="Kim M.K."/>
        </authorList>
    </citation>
    <scope>NUCLEOTIDE SEQUENCE [LARGE SCALE GENOMIC DNA]</scope>
    <source>
        <strain evidence="14 15">BT442</strain>
    </source>
</reference>
<evidence type="ECO:0000256" key="10">
    <source>
        <dbReference type="ARBA" id="ARBA00023049"/>
    </source>
</evidence>
<dbReference type="CDD" id="cd00102">
    <property type="entry name" value="IPT"/>
    <property type="match status" value="1"/>
</dbReference>
<dbReference type="PRINTS" id="PR00999">
    <property type="entry name" value="FUNGALYSIN"/>
</dbReference>
<dbReference type="Proteomes" id="UP000664369">
    <property type="component" value="Unassembled WGS sequence"/>
</dbReference>
<keyword evidence="15" id="KW-1185">Reference proteome</keyword>
<dbReference type="InterPro" id="IPR008965">
    <property type="entry name" value="CBM2/CBM3_carb-bd_dom_sf"/>
</dbReference>
<feature type="domain" description="CBM3" evidence="13">
    <location>
        <begin position="1466"/>
        <end position="1613"/>
    </location>
</feature>
<sequence length="1719" mass="180055">MKQFSALRRWLGGPMAVLLLAAALPAHAQTETDRQATELAAQTRQQWAGADIPVTDFRISSAHTEPTGLLYTYPQQLHAGIPVYNQVVTLVFKAGTLRHHTGAFLTDKAFVGQPATTTVMAATAVAKALTSTGAKSGEQANAMSPAQGVERLQSFTPAGVARRPIEVRLVWATDKGAPRLAWNVNIELLDSPDWLNIRVDAATGQVLGQDNWTVNETFGNKAVAAPRTVAHPQGQVLHRPTAPTSTLTVTPSRYIVIPFAGERPDVTPPQLDINPWLRVGAGNAATTHGWHFNGTTNFTDTRGNNVWAYDDSLRLNAPGRFATSTGTASSLIFNYAPDFTKVPTLGKNRRAATVNLFYWNNLMHDVMYQYGFTEAAGNFQTDNIGRGGAGNDYVKAEAQDGLGVNNANFSTPPDGGSGRMQMYLFTLTNPGRDGDFDSGVITHEYGHGISNRLTGGPANASCLGNAEQGGEGWSDYFGLMMTTNWASAQTTDGATARPIGTYVLGQNPTGAGIRRYPYSTNMSIDPLTYANVALSTEVHNIGEVWCSVLWDMTWSIIQQQNAISPNLYNSASTGGNNVALQLVMQGLKMQPCQPGFLDARDAILAADSLLYNGQYHCAIWSAFARRGMGVSARQGASTSAADQTPAFDTPTLKLTKNTTPLVGNQFNLTITATCGCPTPPVNITDQLPADLQYLSSTGGILAGSTVTFANQAFVVGQQRTYQIQARTAPGKGCAVTTPINDDRDANTAGGLTAAVISGANSWASSTTRAYSATHSWKASDPATTSDVTLTSAPFTVAGLANLSFYHYYNTERHFDGGMVAISVNNGAWVDAAPYFLQNGYNTIFGGATASVGRPCFSGLSSNASGAAAFQRSVINLSSFSGQSIRVRFQMQSDVTVGGEGWYIDDIKVENGCGDFQQVNVLSSSNVLLDSYSQAIFLLPAPPYPTITNFTPGSGPVGTSVVITGTNFVAPATVIFNGTTATGVVINSATQITVPVPAGATTGPITVTTTNGTVVSGTSFRVLPTAVISSSAGASGGSTSTSPFPVTVTFSQAVTGFVAGDVALTNGTLGNFAGSGTTYTLTVTPTGNGMVTVNVPANAAQNSTADGNVAATPFTLTYTQGVTAAPVLLLPANNSLLKNTTPTYAGTAPAGSTVTVYVNGVSVGTTTAAGGSFSLLQPAALSQGGHSVRATAQLSGLAVSANSNTNVFTVDSTAPTVTLSSPATNPTTTSPIPVAALFSEPVVGFVAADVTVTNGTVTNFSGSGNSYTFEVVPAAAGPVTVLIAANLSQDAAGNGNAASSTYTNVYAPVASAIIRVLYQNGNPALPTDNSVQPNLQVVNNGTAAVPLAELTLRYWLTVEDIAPVNASVNWALLGTSLVQAHYVPLAAPLQGAFGYVEYSFLPATGLLQPGQGSGDILTSINKQNWTSFDETDDYSFSLNSTYLPTSRITVYRNGALVGGQEPTPAPIVTELKAYAQNLAAATTTQTIATLAQVVNEGNLPVTYSDLSLRYWFSPDGSSPVVGNVDYATLNRSNLTLSLGQQGTEKYAEMNFDASLGLLAPHSSTGDIIFRMHNASWSFFDQSKDYSYRPYAALAEHPQMTVYLSGQLVYGTEPVGAQSLTNGQATTKGTGADATAAMFLQGYPSPFATEVRLDFALPQDGTYTLDVYDGLGRLVEHLASGSAGASQPQHVQWEAKDQATGLYLVRLTTATGVKQLKLLKQ</sequence>
<evidence type="ECO:0000259" key="13">
    <source>
        <dbReference type="PROSITE" id="PS51172"/>
    </source>
</evidence>
<dbReference type="EMBL" id="JAGETZ010000013">
    <property type="protein sequence ID" value="MBO2011885.1"/>
    <property type="molecule type" value="Genomic_DNA"/>
</dbReference>
<protein>
    <submittedName>
        <fullName evidence="14">M36 family metallopeptidase</fullName>
    </submittedName>
</protein>
<dbReference type="PANTHER" id="PTHR33478">
    <property type="entry name" value="EXTRACELLULAR METALLOPROTEINASE MEP"/>
    <property type="match status" value="1"/>
</dbReference>
<evidence type="ECO:0000256" key="6">
    <source>
        <dbReference type="ARBA" id="ARBA00022723"/>
    </source>
</evidence>
<dbReference type="InterPro" id="IPR001842">
    <property type="entry name" value="Peptidase_M36"/>
</dbReference>
<dbReference type="InterPro" id="IPR026444">
    <property type="entry name" value="Secre_tail"/>
</dbReference>
<dbReference type="Gene3D" id="1.10.390.10">
    <property type="entry name" value="Neutral Protease Domain 2"/>
    <property type="match status" value="1"/>
</dbReference>
<dbReference type="Pfam" id="PF00942">
    <property type="entry name" value="CBM_3"/>
    <property type="match status" value="2"/>
</dbReference>
<dbReference type="InterPro" id="IPR011096">
    <property type="entry name" value="FTP_domain"/>
</dbReference>
<gene>
    <name evidence="14" type="ORF">J4E00_22665</name>
</gene>
<feature type="chain" id="PRO_5046857913" evidence="12">
    <location>
        <begin position="29"/>
        <end position="1719"/>
    </location>
</feature>
<comment type="caution">
    <text evidence="14">The sequence shown here is derived from an EMBL/GenBank/DDBJ whole genome shotgun (WGS) entry which is preliminary data.</text>
</comment>
<dbReference type="InterPro" id="IPR027268">
    <property type="entry name" value="Peptidase_M4/M1_CTD_sf"/>
</dbReference>
<dbReference type="SUPFAM" id="SSF49384">
    <property type="entry name" value="Carbohydrate-binding domain"/>
    <property type="match status" value="2"/>
</dbReference>
<dbReference type="CDD" id="cd09596">
    <property type="entry name" value="M36"/>
    <property type="match status" value="1"/>
</dbReference>
<keyword evidence="10" id="KW-0482">Metalloprotease</keyword>
<evidence type="ECO:0000256" key="8">
    <source>
        <dbReference type="ARBA" id="ARBA00022801"/>
    </source>
</evidence>
<evidence type="ECO:0000313" key="14">
    <source>
        <dbReference type="EMBL" id="MBO2011885.1"/>
    </source>
</evidence>
<dbReference type="PANTHER" id="PTHR33478:SF1">
    <property type="entry name" value="EXTRACELLULAR METALLOPROTEINASE MEP"/>
    <property type="match status" value="1"/>
</dbReference>
<dbReference type="PROSITE" id="PS51172">
    <property type="entry name" value="CBM3"/>
    <property type="match status" value="2"/>
</dbReference>
<dbReference type="Gene3D" id="3.10.170.10">
    <property type="match status" value="1"/>
</dbReference>
<dbReference type="Gene3D" id="2.60.40.710">
    <property type="entry name" value="Endoglucanase-like"/>
    <property type="match status" value="2"/>
</dbReference>
<dbReference type="SUPFAM" id="SSF81296">
    <property type="entry name" value="E set domains"/>
    <property type="match status" value="1"/>
</dbReference>
<dbReference type="InterPro" id="IPR001956">
    <property type="entry name" value="CBM3"/>
</dbReference>
<proteinExistence type="inferred from homology"/>
<dbReference type="InterPro" id="IPR013783">
    <property type="entry name" value="Ig-like_fold"/>
</dbReference>
<dbReference type="Gene3D" id="2.60.40.10">
    <property type="entry name" value="Immunoglobulins"/>
    <property type="match status" value="2"/>
</dbReference>
<comment type="similarity">
    <text evidence="3">Belongs to the peptidase M36 family.</text>
</comment>
<dbReference type="Pfam" id="PF07504">
    <property type="entry name" value="FTP"/>
    <property type="match status" value="1"/>
</dbReference>
<keyword evidence="11" id="KW-0865">Zymogen</keyword>
<evidence type="ECO:0000256" key="1">
    <source>
        <dbReference type="ARBA" id="ARBA00001947"/>
    </source>
</evidence>
<keyword evidence="5" id="KW-0645">Protease</keyword>
<dbReference type="InterPro" id="IPR014756">
    <property type="entry name" value="Ig_E-set"/>
</dbReference>
<keyword evidence="6" id="KW-0479">Metal-binding</keyword>
<dbReference type="SMART" id="SM01067">
    <property type="entry name" value="CBM_3"/>
    <property type="match status" value="2"/>
</dbReference>
<name>A0ABS3QKU1_9BACT</name>
<keyword evidence="7 12" id="KW-0732">Signal</keyword>
<dbReference type="InterPro" id="IPR036966">
    <property type="entry name" value="CBM3_sf"/>
</dbReference>
<comment type="cofactor">
    <cofactor evidence="1">
        <name>Zn(2+)</name>
        <dbReference type="ChEBI" id="CHEBI:29105"/>
    </cofactor>
</comment>
<dbReference type="Gene3D" id="3.10.450.490">
    <property type="match status" value="1"/>
</dbReference>
<evidence type="ECO:0000256" key="5">
    <source>
        <dbReference type="ARBA" id="ARBA00022670"/>
    </source>
</evidence>
<evidence type="ECO:0000256" key="2">
    <source>
        <dbReference type="ARBA" id="ARBA00004613"/>
    </source>
</evidence>
<comment type="subcellular location">
    <subcellularLocation>
        <location evidence="2">Secreted</location>
    </subcellularLocation>
</comment>
<evidence type="ECO:0000256" key="9">
    <source>
        <dbReference type="ARBA" id="ARBA00022833"/>
    </source>
</evidence>
<evidence type="ECO:0000256" key="3">
    <source>
        <dbReference type="ARBA" id="ARBA00006006"/>
    </source>
</evidence>
<evidence type="ECO:0000256" key="11">
    <source>
        <dbReference type="ARBA" id="ARBA00023145"/>
    </source>
</evidence>
<dbReference type="InterPro" id="IPR044048">
    <property type="entry name" value="Big_12"/>
</dbReference>
<dbReference type="Pfam" id="PF19078">
    <property type="entry name" value="Big_12"/>
    <property type="match status" value="2"/>
</dbReference>
<dbReference type="NCBIfam" id="TIGR04183">
    <property type="entry name" value="Por_Secre_tail"/>
    <property type="match status" value="1"/>
</dbReference>
<feature type="domain" description="CBM3" evidence="13">
    <location>
        <begin position="1310"/>
        <end position="1462"/>
    </location>
</feature>